<name>A0AAN6PT11_9PEZI</name>
<gene>
    <name evidence="2" type="ORF">N658DRAFT_501909</name>
</gene>
<keyword evidence="3" id="KW-1185">Reference proteome</keyword>
<evidence type="ECO:0000313" key="3">
    <source>
        <dbReference type="Proteomes" id="UP001305647"/>
    </source>
</evidence>
<dbReference type="Gene3D" id="3.30.70.100">
    <property type="match status" value="1"/>
</dbReference>
<evidence type="ECO:0000313" key="2">
    <source>
        <dbReference type="EMBL" id="KAK4096154.1"/>
    </source>
</evidence>
<dbReference type="EMBL" id="MU863734">
    <property type="protein sequence ID" value="KAK4096154.1"/>
    <property type="molecule type" value="Genomic_DNA"/>
</dbReference>
<protein>
    <recommendedName>
        <fullName evidence="4">DUF1330 domain-containing protein</fullName>
    </recommendedName>
</protein>
<feature type="region of interest" description="Disordered" evidence="1">
    <location>
        <begin position="108"/>
        <end position="127"/>
    </location>
</feature>
<reference evidence="2" key="2">
    <citation type="submission" date="2023-05" db="EMBL/GenBank/DDBJ databases">
        <authorList>
            <consortium name="Lawrence Berkeley National Laboratory"/>
            <person name="Steindorff A."/>
            <person name="Hensen N."/>
            <person name="Bonometti L."/>
            <person name="Westerberg I."/>
            <person name="Brannstrom I.O."/>
            <person name="Guillou S."/>
            <person name="Cros-Aarteil S."/>
            <person name="Calhoun S."/>
            <person name="Haridas S."/>
            <person name="Kuo A."/>
            <person name="Mondo S."/>
            <person name="Pangilinan J."/>
            <person name="Riley R."/>
            <person name="Labutti K."/>
            <person name="Andreopoulos B."/>
            <person name="Lipzen A."/>
            <person name="Chen C."/>
            <person name="Yanf M."/>
            <person name="Daum C."/>
            <person name="Ng V."/>
            <person name="Clum A."/>
            <person name="Ohm R."/>
            <person name="Martin F."/>
            <person name="Silar P."/>
            <person name="Natvig D."/>
            <person name="Lalanne C."/>
            <person name="Gautier V."/>
            <person name="Ament-Velasquez S.L."/>
            <person name="Kruys A."/>
            <person name="Hutchinson M.I."/>
            <person name="Powell A.J."/>
            <person name="Barry K."/>
            <person name="Miller A.N."/>
            <person name="Grigoriev I.V."/>
            <person name="Debuchy R."/>
            <person name="Gladieux P."/>
            <person name="Thoren M.H."/>
            <person name="Johannesson H."/>
        </authorList>
    </citation>
    <scope>NUCLEOTIDE SEQUENCE</scope>
    <source>
        <strain evidence="2">CBS 757.83</strain>
    </source>
</reference>
<dbReference type="PANTHER" id="PTHR40257:SF1">
    <property type="entry name" value="DUF1330 DOMAIN-CONTAINING PROTEIN"/>
    <property type="match status" value="1"/>
</dbReference>
<comment type="caution">
    <text evidence="2">The sequence shown here is derived from an EMBL/GenBank/DDBJ whole genome shotgun (WGS) entry which is preliminary data.</text>
</comment>
<evidence type="ECO:0008006" key="4">
    <source>
        <dbReference type="Google" id="ProtNLM"/>
    </source>
</evidence>
<dbReference type="SUPFAM" id="SSF54909">
    <property type="entry name" value="Dimeric alpha+beta barrel"/>
    <property type="match status" value="1"/>
</dbReference>
<proteinExistence type="predicted"/>
<dbReference type="InterPro" id="IPR011008">
    <property type="entry name" value="Dimeric_a/b-barrel"/>
</dbReference>
<sequence>MVVCHLHVISLKPGVFIAGFLAKLGQNGVRPVFKARVLRWMILPTRMSAGHLLARNTHWDLLVGLEDGTALPASSQADIAAIWTASCGVSASALSSYGTLNATLFNQAGSPTAPAPEQAPSDGDASSQSLKLSSEWVQWIDSLPASARSHPVSMLNLLAFEPGKRDQYKKYGAEFSKRIGSRHGGRVKVVGRLVDCEAKSDGWEEIAWVHYPTISHFAAMAASKDYQEVNQEYRLSALKDTFILCCQELDDRGELAAVKGGSKL</sequence>
<evidence type="ECO:0000256" key="1">
    <source>
        <dbReference type="SAM" id="MobiDB-lite"/>
    </source>
</evidence>
<dbReference type="Proteomes" id="UP001305647">
    <property type="component" value="Unassembled WGS sequence"/>
</dbReference>
<organism evidence="2 3">
    <name type="scientific">Parathielavia hyrcaniae</name>
    <dbReference type="NCBI Taxonomy" id="113614"/>
    <lineage>
        <taxon>Eukaryota</taxon>
        <taxon>Fungi</taxon>
        <taxon>Dikarya</taxon>
        <taxon>Ascomycota</taxon>
        <taxon>Pezizomycotina</taxon>
        <taxon>Sordariomycetes</taxon>
        <taxon>Sordariomycetidae</taxon>
        <taxon>Sordariales</taxon>
        <taxon>Chaetomiaceae</taxon>
        <taxon>Parathielavia</taxon>
    </lineage>
</organism>
<dbReference type="PANTHER" id="PTHR40257">
    <property type="match status" value="1"/>
</dbReference>
<dbReference type="AlphaFoldDB" id="A0AAN6PT11"/>
<reference evidence="2" key="1">
    <citation type="journal article" date="2023" name="Mol. Phylogenet. Evol.">
        <title>Genome-scale phylogeny and comparative genomics of the fungal order Sordariales.</title>
        <authorList>
            <person name="Hensen N."/>
            <person name="Bonometti L."/>
            <person name="Westerberg I."/>
            <person name="Brannstrom I.O."/>
            <person name="Guillou S."/>
            <person name="Cros-Aarteil S."/>
            <person name="Calhoun S."/>
            <person name="Haridas S."/>
            <person name="Kuo A."/>
            <person name="Mondo S."/>
            <person name="Pangilinan J."/>
            <person name="Riley R."/>
            <person name="LaButti K."/>
            <person name="Andreopoulos B."/>
            <person name="Lipzen A."/>
            <person name="Chen C."/>
            <person name="Yan M."/>
            <person name="Daum C."/>
            <person name="Ng V."/>
            <person name="Clum A."/>
            <person name="Steindorff A."/>
            <person name="Ohm R.A."/>
            <person name="Martin F."/>
            <person name="Silar P."/>
            <person name="Natvig D.O."/>
            <person name="Lalanne C."/>
            <person name="Gautier V."/>
            <person name="Ament-Velasquez S.L."/>
            <person name="Kruys A."/>
            <person name="Hutchinson M.I."/>
            <person name="Powell A.J."/>
            <person name="Barry K."/>
            <person name="Miller A.N."/>
            <person name="Grigoriev I.V."/>
            <person name="Debuchy R."/>
            <person name="Gladieux P."/>
            <person name="Hiltunen Thoren M."/>
            <person name="Johannesson H."/>
        </authorList>
    </citation>
    <scope>NUCLEOTIDE SEQUENCE</scope>
    <source>
        <strain evidence="2">CBS 757.83</strain>
    </source>
</reference>
<accession>A0AAN6PT11</accession>